<evidence type="ECO:0000313" key="1">
    <source>
        <dbReference type="EMBL" id="KHD97640.1"/>
    </source>
</evidence>
<name>A0A0A6VRL2_KOCRO</name>
<dbReference type="Pfam" id="PF02391">
    <property type="entry name" value="MoaE"/>
    <property type="match status" value="1"/>
</dbReference>
<dbReference type="EMBL" id="JSUH01000006">
    <property type="protein sequence ID" value="KHD97640.1"/>
    <property type="molecule type" value="Genomic_DNA"/>
</dbReference>
<dbReference type="SUPFAM" id="SSF54690">
    <property type="entry name" value="Molybdopterin synthase subunit MoaE"/>
    <property type="match status" value="1"/>
</dbReference>
<dbReference type="InterPro" id="IPR036563">
    <property type="entry name" value="MoaE_sf"/>
</dbReference>
<accession>A0A0A6VRL2</accession>
<dbReference type="GO" id="GO:0006777">
    <property type="term" value="P:Mo-molybdopterin cofactor biosynthetic process"/>
    <property type="evidence" value="ECO:0007669"/>
    <property type="project" value="InterPro"/>
</dbReference>
<dbReference type="AlphaFoldDB" id="A0A0A6VRL2"/>
<evidence type="ECO:0000313" key="2">
    <source>
        <dbReference type="Proteomes" id="UP000030466"/>
    </source>
</evidence>
<dbReference type="CDD" id="cd00756">
    <property type="entry name" value="MoaE"/>
    <property type="match status" value="1"/>
</dbReference>
<protein>
    <submittedName>
        <fullName evidence="1">Molybdenum cofactor biosynthesis protein MoaE</fullName>
    </submittedName>
</protein>
<gene>
    <name evidence="1" type="ORF">GY22_07935</name>
</gene>
<dbReference type="GeneID" id="64348915"/>
<dbReference type="PANTHER" id="PTHR23404">
    <property type="entry name" value="MOLYBDOPTERIN SYNTHASE RELATED"/>
    <property type="match status" value="1"/>
</dbReference>
<sequence length="150" mass="16079">MSTPGPIQAETAVVGAFVTEEPLDHARAVEAVQDERTGAVVSFSGVIRDHDGGRPVTSLDYTCHPGADRAVQDVARRVAEEFPGVRIWAAHRVGHLRVGDSALEAAVAAAHRKLAFAACDALVDRIKTEVPIWKEQRFADGSTEWVGLDA</sequence>
<dbReference type="Gene3D" id="3.90.1170.40">
    <property type="entry name" value="Molybdopterin biosynthesis MoaE subunit"/>
    <property type="match status" value="1"/>
</dbReference>
<organism evidence="1 2">
    <name type="scientific">Kocuria rosea subsp. polaris</name>
    <dbReference type="NCBI Taxonomy" id="136273"/>
    <lineage>
        <taxon>Bacteria</taxon>
        <taxon>Bacillati</taxon>
        <taxon>Actinomycetota</taxon>
        <taxon>Actinomycetes</taxon>
        <taxon>Micrococcales</taxon>
        <taxon>Micrococcaceae</taxon>
        <taxon>Kocuria</taxon>
    </lineage>
</organism>
<reference evidence="1 2" key="1">
    <citation type="journal article" date="2003" name="Int. J. Syst. Evol. Microbiol.">
        <title>Kocuria polaris sp. nov., an orange-pigmented psychrophilic bacterium isolated from an Antarctic cyanobacterial mat sample.</title>
        <authorList>
            <person name="Reddy G.S."/>
            <person name="Prakash J.S."/>
            <person name="Prabahar V."/>
            <person name="Matsumoto G.I."/>
            <person name="Stackebrandt E."/>
            <person name="Shivaji S."/>
        </authorList>
    </citation>
    <scope>NUCLEOTIDE SEQUENCE [LARGE SCALE GENOMIC DNA]</scope>
    <source>
        <strain evidence="1 2">CMS 76or</strain>
    </source>
</reference>
<dbReference type="RefSeq" id="WP_035925876.1">
    <property type="nucleotide sequence ID" value="NZ_JSUH01000006.1"/>
</dbReference>
<dbReference type="Proteomes" id="UP000030466">
    <property type="component" value="Unassembled WGS sequence"/>
</dbReference>
<comment type="caution">
    <text evidence="1">The sequence shown here is derived from an EMBL/GenBank/DDBJ whole genome shotgun (WGS) entry which is preliminary data.</text>
</comment>
<proteinExistence type="predicted"/>
<dbReference type="OrthoDB" id="9794429at2"/>
<keyword evidence="2" id="KW-1185">Reference proteome</keyword>
<dbReference type="InterPro" id="IPR003448">
    <property type="entry name" value="Mopterin_biosynth_MoaE"/>
</dbReference>